<keyword evidence="1" id="KW-0472">Membrane</keyword>
<evidence type="ECO:0000313" key="2">
    <source>
        <dbReference type="EMBL" id="PWJ40860.1"/>
    </source>
</evidence>
<feature type="transmembrane region" description="Helical" evidence="1">
    <location>
        <begin position="48"/>
        <end position="65"/>
    </location>
</feature>
<evidence type="ECO:0000313" key="3">
    <source>
        <dbReference type="Proteomes" id="UP000245535"/>
    </source>
</evidence>
<dbReference type="OrthoDB" id="893763at2"/>
<gene>
    <name evidence="2" type="ORF">BC781_104120</name>
</gene>
<keyword evidence="3" id="KW-1185">Reference proteome</keyword>
<dbReference type="RefSeq" id="WP_109619667.1">
    <property type="nucleotide sequence ID" value="NZ_QGDO01000004.1"/>
</dbReference>
<dbReference type="EMBL" id="QGDO01000004">
    <property type="protein sequence ID" value="PWJ40860.1"/>
    <property type="molecule type" value="Genomic_DNA"/>
</dbReference>
<proteinExistence type="predicted"/>
<evidence type="ECO:0000256" key="1">
    <source>
        <dbReference type="SAM" id="Phobius"/>
    </source>
</evidence>
<dbReference type="Proteomes" id="UP000245535">
    <property type="component" value="Unassembled WGS sequence"/>
</dbReference>
<reference evidence="2 3" key="1">
    <citation type="submission" date="2018-03" db="EMBL/GenBank/DDBJ databases">
        <title>Genomic Encyclopedia of Archaeal and Bacterial Type Strains, Phase II (KMG-II): from individual species to whole genera.</title>
        <authorList>
            <person name="Goeker M."/>
        </authorList>
    </citation>
    <scope>NUCLEOTIDE SEQUENCE [LARGE SCALE GENOMIC DNA]</scope>
    <source>
        <strain evidence="2 3">DSM 28229</strain>
    </source>
</reference>
<keyword evidence="1" id="KW-0812">Transmembrane</keyword>
<comment type="caution">
    <text evidence="2">The sequence shown here is derived from an EMBL/GenBank/DDBJ whole genome shotgun (WGS) entry which is preliminary data.</text>
</comment>
<protein>
    <submittedName>
        <fullName evidence="2">Uncharacterized protein</fullName>
    </submittedName>
</protein>
<dbReference type="AlphaFoldDB" id="A0A315Z9W4"/>
<name>A0A315Z9W4_SEDFL</name>
<sequence length="142" mass="16371">MKLSDNYKKNPFSAPKGYFDTLPDKVIKTVELEKKSTKEISFIRKNSWSIAASIALLIGISAVLWQKIETTAPQNTEVIASYFEDISNRELYEYLNNSDLSYEQLVDYLDEESIQNLITNDLDIDNEILLDDFTFDELSELL</sequence>
<accession>A0A315Z9W4</accession>
<organism evidence="2 3">
    <name type="scientific">Sediminitomix flava</name>
    <dbReference type="NCBI Taxonomy" id="379075"/>
    <lineage>
        <taxon>Bacteria</taxon>
        <taxon>Pseudomonadati</taxon>
        <taxon>Bacteroidota</taxon>
        <taxon>Cytophagia</taxon>
        <taxon>Cytophagales</taxon>
        <taxon>Flammeovirgaceae</taxon>
        <taxon>Sediminitomix</taxon>
    </lineage>
</organism>
<keyword evidence="1" id="KW-1133">Transmembrane helix</keyword>